<organism evidence="1 2">
    <name type="scientific">Skermanella aerolata</name>
    <dbReference type="NCBI Taxonomy" id="393310"/>
    <lineage>
        <taxon>Bacteria</taxon>
        <taxon>Pseudomonadati</taxon>
        <taxon>Pseudomonadota</taxon>
        <taxon>Alphaproteobacteria</taxon>
        <taxon>Rhodospirillales</taxon>
        <taxon>Azospirillaceae</taxon>
        <taxon>Skermanella</taxon>
    </lineage>
</organism>
<keyword evidence="2" id="KW-1185">Reference proteome</keyword>
<dbReference type="EMBL" id="BJYZ01000006">
    <property type="protein sequence ID" value="GEO37290.1"/>
    <property type="molecule type" value="Genomic_DNA"/>
</dbReference>
<reference evidence="1 2" key="1">
    <citation type="submission" date="2019-07" db="EMBL/GenBank/DDBJ databases">
        <title>Whole genome shotgun sequence of Skermanella aerolata NBRC 106429.</title>
        <authorList>
            <person name="Hosoyama A."/>
            <person name="Uohara A."/>
            <person name="Ohji S."/>
            <person name="Ichikawa N."/>
        </authorList>
    </citation>
    <scope>NUCLEOTIDE SEQUENCE [LARGE SCALE GENOMIC DNA]</scope>
    <source>
        <strain evidence="1 2">NBRC 106429</strain>
    </source>
</reference>
<dbReference type="Gene3D" id="1.20.910.10">
    <property type="entry name" value="Heme oxygenase-like"/>
    <property type="match status" value="1"/>
</dbReference>
<dbReference type="Pfam" id="PF14518">
    <property type="entry name" value="Haem_oxygenas_2"/>
    <property type="match status" value="1"/>
</dbReference>
<dbReference type="AlphaFoldDB" id="A0A512DMB1"/>
<sequence>MAFFDDLTAATTEERMALYAVPLIRDGVHGNIGRETYIAYLTQAYHHVKHTVPLLMTAASRLPDEKNWIRKAYAEYIEEEIGHEEWILGDIAKSGGDAEAAASSNPNAATELMVAFAYDMVSRRNPVAFLGMVFVLEGTSINLATQAADAIRQSLGLPVEAFSYLLSHGSLDVKHMAFFEELVNRVDDPIDRAAIVHMAKMMFKLFADVFRSIPHDAGALGRAA</sequence>
<protein>
    <submittedName>
        <fullName evidence="1">Biliverdin-producing heme oxygenase</fullName>
    </submittedName>
</protein>
<evidence type="ECO:0000313" key="2">
    <source>
        <dbReference type="Proteomes" id="UP000321523"/>
    </source>
</evidence>
<evidence type="ECO:0000313" key="1">
    <source>
        <dbReference type="EMBL" id="GEO37290.1"/>
    </source>
</evidence>
<dbReference type="OrthoDB" id="5177824at2"/>
<dbReference type="RefSeq" id="WP_044433025.1">
    <property type="nucleotide sequence ID" value="NZ_BJYZ01000006.1"/>
</dbReference>
<name>A0A512DMB1_9PROT</name>
<gene>
    <name evidence="1" type="ORF">SAE02_14380</name>
</gene>
<dbReference type="SMART" id="SM01236">
    <property type="entry name" value="Haem_oxygenase_2"/>
    <property type="match status" value="1"/>
</dbReference>
<proteinExistence type="predicted"/>
<dbReference type="SUPFAM" id="SSF48613">
    <property type="entry name" value="Heme oxygenase-like"/>
    <property type="match status" value="1"/>
</dbReference>
<comment type="caution">
    <text evidence="1">The sequence shown here is derived from an EMBL/GenBank/DDBJ whole genome shotgun (WGS) entry which is preliminary data.</text>
</comment>
<dbReference type="Proteomes" id="UP000321523">
    <property type="component" value="Unassembled WGS sequence"/>
</dbReference>
<dbReference type="InterPro" id="IPR016084">
    <property type="entry name" value="Haem_Oase-like_multi-hlx"/>
</dbReference>
<accession>A0A512DMB1</accession>